<dbReference type="InterPro" id="IPR005828">
    <property type="entry name" value="MFS_sugar_transport-like"/>
</dbReference>
<dbReference type="Gene3D" id="1.20.1250.20">
    <property type="entry name" value="MFS general substrate transporter like domains"/>
    <property type="match status" value="1"/>
</dbReference>
<gene>
    <name evidence="7" type="ORF">DdX_05726</name>
</gene>
<dbReference type="AlphaFoldDB" id="A0AAD4R6W2"/>
<dbReference type="SUPFAM" id="SSF103473">
    <property type="entry name" value="MFS general substrate transporter"/>
    <property type="match status" value="1"/>
</dbReference>
<dbReference type="PANTHER" id="PTHR23503">
    <property type="entry name" value="SOLUTE CARRIER FAMILY 2"/>
    <property type="match status" value="1"/>
</dbReference>
<dbReference type="EMBL" id="JAKKPZ010000006">
    <property type="protein sequence ID" value="KAI1720339.1"/>
    <property type="molecule type" value="Genomic_DNA"/>
</dbReference>
<accession>A0AAD4R6W2</accession>
<name>A0AAD4R6W2_9BILA</name>
<feature type="domain" description="Major facilitator superfamily (MFS) profile" evidence="6">
    <location>
        <begin position="13"/>
        <end position="156"/>
    </location>
</feature>
<keyword evidence="2 5" id="KW-0812">Transmembrane</keyword>
<evidence type="ECO:0000256" key="2">
    <source>
        <dbReference type="ARBA" id="ARBA00022692"/>
    </source>
</evidence>
<comment type="subcellular location">
    <subcellularLocation>
        <location evidence="1">Membrane</location>
        <topology evidence="1">Multi-pass membrane protein</topology>
    </subcellularLocation>
</comment>
<dbReference type="PROSITE" id="PS51257">
    <property type="entry name" value="PROKAR_LIPOPROTEIN"/>
    <property type="match status" value="1"/>
</dbReference>
<feature type="transmembrane region" description="Helical" evidence="5">
    <location>
        <begin position="57"/>
        <end position="79"/>
    </location>
</feature>
<evidence type="ECO:0000259" key="6">
    <source>
        <dbReference type="PROSITE" id="PS50850"/>
    </source>
</evidence>
<evidence type="ECO:0000256" key="3">
    <source>
        <dbReference type="ARBA" id="ARBA00022989"/>
    </source>
</evidence>
<dbReference type="PANTHER" id="PTHR23503:SF29">
    <property type="entry name" value="MAJOR FACILITATOR SUPERFAMILY (MFS) PROFILE DOMAIN-CONTAINING PROTEIN"/>
    <property type="match status" value="1"/>
</dbReference>
<reference evidence="7" key="1">
    <citation type="submission" date="2022-01" db="EMBL/GenBank/DDBJ databases">
        <title>Genome Sequence Resource for Two Populations of Ditylenchus destructor, the Migratory Endoparasitic Phytonematode.</title>
        <authorList>
            <person name="Zhang H."/>
            <person name="Lin R."/>
            <person name="Xie B."/>
        </authorList>
    </citation>
    <scope>NUCLEOTIDE SEQUENCE</scope>
    <source>
        <strain evidence="7">BazhouSP</strain>
    </source>
</reference>
<keyword evidence="3 5" id="KW-1133">Transmembrane helix</keyword>
<feature type="transmembrane region" description="Helical" evidence="5">
    <location>
        <begin position="121"/>
        <end position="141"/>
    </location>
</feature>
<dbReference type="PROSITE" id="PS50850">
    <property type="entry name" value="MFS"/>
    <property type="match status" value="1"/>
</dbReference>
<comment type="caution">
    <text evidence="7">The sequence shown here is derived from an EMBL/GenBank/DDBJ whole genome shotgun (WGS) entry which is preliminary data.</text>
</comment>
<dbReference type="InterPro" id="IPR036259">
    <property type="entry name" value="MFS_trans_sf"/>
</dbReference>
<dbReference type="GO" id="GO:0015149">
    <property type="term" value="F:hexose transmembrane transporter activity"/>
    <property type="evidence" value="ECO:0007669"/>
    <property type="project" value="TreeGrafter"/>
</dbReference>
<feature type="transmembrane region" description="Helical" evidence="5">
    <location>
        <begin position="91"/>
        <end position="115"/>
    </location>
</feature>
<organism evidence="7 8">
    <name type="scientific">Ditylenchus destructor</name>
    <dbReference type="NCBI Taxonomy" id="166010"/>
    <lineage>
        <taxon>Eukaryota</taxon>
        <taxon>Metazoa</taxon>
        <taxon>Ecdysozoa</taxon>
        <taxon>Nematoda</taxon>
        <taxon>Chromadorea</taxon>
        <taxon>Rhabditida</taxon>
        <taxon>Tylenchina</taxon>
        <taxon>Tylenchomorpha</taxon>
        <taxon>Sphaerularioidea</taxon>
        <taxon>Anguinidae</taxon>
        <taxon>Anguininae</taxon>
        <taxon>Ditylenchus</taxon>
    </lineage>
</organism>
<dbReference type="Proteomes" id="UP001201812">
    <property type="component" value="Unassembled WGS sequence"/>
</dbReference>
<keyword evidence="8" id="KW-1185">Reference proteome</keyword>
<dbReference type="InterPro" id="IPR020846">
    <property type="entry name" value="MFS_dom"/>
</dbReference>
<evidence type="ECO:0000313" key="7">
    <source>
        <dbReference type="EMBL" id="KAI1720339.1"/>
    </source>
</evidence>
<keyword evidence="7" id="KW-0762">Sugar transport</keyword>
<dbReference type="InterPro" id="IPR045263">
    <property type="entry name" value="GLUT"/>
</dbReference>
<dbReference type="GO" id="GO:0016020">
    <property type="term" value="C:membrane"/>
    <property type="evidence" value="ECO:0007669"/>
    <property type="project" value="UniProtKB-SubCell"/>
</dbReference>
<sequence length="156" mass="17921">MMLKDKLRAIGIAVTLSLSCNFQYGFSSTYLNSPVEEFRIFLNESAQHRGIQMDEGLYRLCWNMISNIWFIGFFFGVWLSPIMNDRFGRKVGFLFNNIINVVASLLRFAAIISFWPELLLVGRLLSSIATAVTYQSLILYLQKNAQLKAQMKDLNC</sequence>
<dbReference type="Pfam" id="PF00083">
    <property type="entry name" value="Sugar_tr"/>
    <property type="match status" value="1"/>
</dbReference>
<proteinExistence type="predicted"/>
<keyword evidence="7" id="KW-0813">Transport</keyword>
<protein>
    <submittedName>
        <fullName evidence="7">Sugar transporter domain-containing protein</fullName>
    </submittedName>
</protein>
<evidence type="ECO:0000256" key="1">
    <source>
        <dbReference type="ARBA" id="ARBA00004141"/>
    </source>
</evidence>
<evidence type="ECO:0000256" key="4">
    <source>
        <dbReference type="ARBA" id="ARBA00023136"/>
    </source>
</evidence>
<evidence type="ECO:0000256" key="5">
    <source>
        <dbReference type="SAM" id="Phobius"/>
    </source>
</evidence>
<keyword evidence="4 5" id="KW-0472">Membrane</keyword>
<evidence type="ECO:0000313" key="8">
    <source>
        <dbReference type="Proteomes" id="UP001201812"/>
    </source>
</evidence>